<dbReference type="EMBL" id="AWGH01000003">
    <property type="protein sequence ID" value="ODO06039.1"/>
    <property type="molecule type" value="Genomic_DNA"/>
</dbReference>
<accession>A0A1E3JYZ9</accession>
<feature type="region of interest" description="Disordered" evidence="1">
    <location>
        <begin position="680"/>
        <end position="701"/>
    </location>
</feature>
<feature type="region of interest" description="Disordered" evidence="1">
    <location>
        <begin position="433"/>
        <end position="452"/>
    </location>
</feature>
<feature type="compositionally biased region" description="Basic and acidic residues" evidence="1">
    <location>
        <begin position="178"/>
        <end position="209"/>
    </location>
</feature>
<feature type="region of interest" description="Disordered" evidence="1">
    <location>
        <begin position="1"/>
        <end position="41"/>
    </location>
</feature>
<reference evidence="2 3" key="1">
    <citation type="submission" date="2016-06" db="EMBL/GenBank/DDBJ databases">
        <title>Evolution of pathogenesis and genome organization in the Tremellales.</title>
        <authorList>
            <person name="Cuomo C."/>
            <person name="Litvintseva A."/>
            <person name="Heitman J."/>
            <person name="Chen Y."/>
            <person name="Sun S."/>
            <person name="Springer D."/>
            <person name="Dromer F."/>
            <person name="Young S."/>
            <person name="Zeng Q."/>
            <person name="Chapman S."/>
            <person name="Gujja S."/>
            <person name="Saif S."/>
            <person name="Birren B."/>
        </authorList>
    </citation>
    <scope>NUCLEOTIDE SEQUENCE [LARGE SCALE GENOMIC DNA]</scope>
    <source>
        <strain evidence="2 3">CBS 7118</strain>
    </source>
</reference>
<feature type="region of interest" description="Disordered" evidence="1">
    <location>
        <begin position="333"/>
        <end position="359"/>
    </location>
</feature>
<feature type="compositionally biased region" description="Polar residues" evidence="1">
    <location>
        <begin position="89"/>
        <end position="117"/>
    </location>
</feature>
<proteinExistence type="predicted"/>
<feature type="compositionally biased region" description="Basic and acidic residues" evidence="1">
    <location>
        <begin position="689"/>
        <end position="701"/>
    </location>
</feature>
<feature type="region of interest" description="Disordered" evidence="1">
    <location>
        <begin position="83"/>
        <end position="225"/>
    </location>
</feature>
<feature type="compositionally biased region" description="Polar residues" evidence="1">
    <location>
        <begin position="478"/>
        <end position="487"/>
    </location>
</feature>
<evidence type="ECO:0000313" key="2">
    <source>
        <dbReference type="EMBL" id="ODO06039.1"/>
    </source>
</evidence>
<dbReference type="OrthoDB" id="10317984at2759"/>
<dbReference type="Proteomes" id="UP000094819">
    <property type="component" value="Unassembled WGS sequence"/>
</dbReference>
<feature type="compositionally biased region" description="Basic residues" evidence="1">
    <location>
        <begin position="556"/>
        <end position="566"/>
    </location>
</feature>
<comment type="caution">
    <text evidence="2">The sequence shown here is derived from an EMBL/GenBank/DDBJ whole genome shotgun (WGS) entry which is preliminary data.</text>
</comment>
<keyword evidence="3" id="KW-1185">Reference proteome</keyword>
<gene>
    <name evidence="2" type="ORF">L198_01268</name>
</gene>
<feature type="compositionally biased region" description="Polar residues" evidence="1">
    <location>
        <begin position="19"/>
        <end position="38"/>
    </location>
</feature>
<sequence>MDPRSLYTQPSATPVPGNHQPSQTTPATADSSPHSHQTPRLVPSYFHIDQRVLPGSSWTRIHHDNTPAQSSHVAFTTQGSSIPARIGQSGVSTPHHSGSFASHHQAQTTIPNPTSTLVDEPALEPPYIGDTTDSRIGQSNLRPLAYHKSPPFSPAATSHGPDGTHSYQPPTYRYRPYSLRERGVVDKGRGRAVEKSDGVHSDEDERKSEEEDGPRYNYGYGGASQGRAVSTTEVSALIASAALSHMPIHDRAHRPAHSPSAETPTLPPMNTLHHNSIPRGSDLHCPQDAWSHGWHQNSSRDEPYESHGLHQSYGDLYSQSFYGNSYPYQTAAGSNTSSASYQATSRPYHDTPNQYDSRSPATNSLHFKTILAYQAVFSALVQECHYTAQTLHYTPFQEYMARAWDQYEAGGREDTGLLVDLFEKAVRGDAAEQAERAERAKQQLQPAGMGYEGDPWCRGYPVRADISGREAAYGPSYTDYQRSSTTSSKDDPITLLRQTPFRPNLNRSQTMDDTQAHRPRSPTPLRSRYSNLGPHPLEAEEDEQEQTGSKDTATSRRLKSLGRSKGRALSLGPMGTSLAPTPPPLTTAPKRRRTSLPHPSTSAPNPIKLLASQYPFRDRFNLALNKFHADGDSSPVYLGGVRVNTLEDALGGGRGAVGRWSVGEVERIARMAGMMLLDEDPDKDAEADDTSKIADDQLESKNAREKRKNAFRWFRKSLISVYVANGGKEVFDRWERQMQGVTGREKAVGGKWDAFTAEVEEMWGRVTRELAQRKRD</sequence>
<protein>
    <submittedName>
        <fullName evidence="2">Uncharacterized protein</fullName>
    </submittedName>
</protein>
<feature type="region of interest" description="Disordered" evidence="1">
    <location>
        <begin position="251"/>
        <end position="273"/>
    </location>
</feature>
<dbReference type="GeneID" id="30190481"/>
<organism evidence="2 3">
    <name type="scientific">Cryptococcus wingfieldii CBS 7118</name>
    <dbReference type="NCBI Taxonomy" id="1295528"/>
    <lineage>
        <taxon>Eukaryota</taxon>
        <taxon>Fungi</taxon>
        <taxon>Dikarya</taxon>
        <taxon>Basidiomycota</taxon>
        <taxon>Agaricomycotina</taxon>
        <taxon>Tremellomycetes</taxon>
        <taxon>Tremellales</taxon>
        <taxon>Cryptococcaceae</taxon>
        <taxon>Cryptococcus</taxon>
    </lineage>
</organism>
<feature type="region of interest" description="Disordered" evidence="1">
    <location>
        <begin position="473"/>
        <end position="607"/>
    </location>
</feature>
<feature type="compositionally biased region" description="Polar residues" evidence="1">
    <location>
        <begin position="1"/>
        <end position="12"/>
    </location>
</feature>
<evidence type="ECO:0000256" key="1">
    <source>
        <dbReference type="SAM" id="MobiDB-lite"/>
    </source>
</evidence>
<dbReference type="AlphaFoldDB" id="A0A1E3JYZ9"/>
<evidence type="ECO:0000313" key="3">
    <source>
        <dbReference type="Proteomes" id="UP000094819"/>
    </source>
</evidence>
<dbReference type="RefSeq" id="XP_019034139.1">
    <property type="nucleotide sequence ID" value="XM_019173434.1"/>
</dbReference>
<name>A0A1E3JYZ9_9TREE</name>